<protein>
    <recommendedName>
        <fullName evidence="1">BTB domain-containing protein</fullName>
    </recommendedName>
</protein>
<reference evidence="2" key="1">
    <citation type="journal article" date="2020" name="Fungal Divers.">
        <title>Resolving the Mortierellaceae phylogeny through synthesis of multi-gene phylogenetics and phylogenomics.</title>
        <authorList>
            <person name="Vandepol N."/>
            <person name="Liber J."/>
            <person name="Desiro A."/>
            <person name="Na H."/>
            <person name="Kennedy M."/>
            <person name="Barry K."/>
            <person name="Grigoriev I.V."/>
            <person name="Miller A.N."/>
            <person name="O'Donnell K."/>
            <person name="Stajich J.E."/>
            <person name="Bonito G."/>
        </authorList>
    </citation>
    <scope>NUCLEOTIDE SEQUENCE</scope>
    <source>
        <strain evidence="2">NVP1</strain>
    </source>
</reference>
<evidence type="ECO:0000313" key="2">
    <source>
        <dbReference type="EMBL" id="KAF9323932.1"/>
    </source>
</evidence>
<feature type="domain" description="BTB" evidence="1">
    <location>
        <begin position="120"/>
        <end position="196"/>
    </location>
</feature>
<sequence length="309" mass="34924">MLDEAIRREKLEPNAGYFELEFRFTDGRNPNGSIPKSSGREPSFPRIVVERLFYDSIGVDVTFVCDDILKEDSTSKVESADVAKHVSKQDSILCEVASLAAGESSRQAQPAVEIYGSVGSNTLTTVHQKGSTMSVTHTIGAHKVVLAQWPYFRTIFSSDFVEGSSGLTPIRIKDVNAKTFKAMIYFMYVGEVESGPIEMLKSHDPAQAAEVSWEALYLAADRYRIDDLRKLALDMITENLSKVDAIELLFRSAYLFEELRGPVIRHIAKARHDEVAKKEIRGKYMNHFEFCELLGEIYDAYHDLQERFF</sequence>
<dbReference type="SMART" id="SM00225">
    <property type="entry name" value="BTB"/>
    <property type="match status" value="1"/>
</dbReference>
<dbReference type="EMBL" id="JAAAUY010001186">
    <property type="protein sequence ID" value="KAF9323932.1"/>
    <property type="molecule type" value="Genomic_DNA"/>
</dbReference>
<dbReference type="PROSITE" id="PS50097">
    <property type="entry name" value="BTB"/>
    <property type="match status" value="1"/>
</dbReference>
<dbReference type="CDD" id="cd18186">
    <property type="entry name" value="BTB_POZ_ZBTB_KLHL-like"/>
    <property type="match status" value="1"/>
</dbReference>
<gene>
    <name evidence="2" type="ORF">BG006_001000</name>
</gene>
<dbReference type="SUPFAM" id="SSF54695">
    <property type="entry name" value="POZ domain"/>
    <property type="match status" value="1"/>
</dbReference>
<dbReference type="InterPro" id="IPR011333">
    <property type="entry name" value="SKP1/BTB/POZ_sf"/>
</dbReference>
<organism evidence="2 3">
    <name type="scientific">Podila minutissima</name>
    <dbReference type="NCBI Taxonomy" id="64525"/>
    <lineage>
        <taxon>Eukaryota</taxon>
        <taxon>Fungi</taxon>
        <taxon>Fungi incertae sedis</taxon>
        <taxon>Mucoromycota</taxon>
        <taxon>Mortierellomycotina</taxon>
        <taxon>Mortierellomycetes</taxon>
        <taxon>Mortierellales</taxon>
        <taxon>Mortierellaceae</taxon>
        <taxon>Podila</taxon>
    </lineage>
</organism>
<keyword evidence="3" id="KW-1185">Reference proteome</keyword>
<dbReference type="InterPro" id="IPR000210">
    <property type="entry name" value="BTB/POZ_dom"/>
</dbReference>
<proteinExistence type="predicted"/>
<dbReference type="Gene3D" id="3.30.710.10">
    <property type="entry name" value="Potassium Channel Kv1.1, Chain A"/>
    <property type="match status" value="1"/>
</dbReference>
<name>A0A9P5SDA0_9FUNG</name>
<dbReference type="Proteomes" id="UP000696485">
    <property type="component" value="Unassembled WGS sequence"/>
</dbReference>
<accession>A0A9P5SDA0</accession>
<evidence type="ECO:0000313" key="3">
    <source>
        <dbReference type="Proteomes" id="UP000696485"/>
    </source>
</evidence>
<dbReference type="AlphaFoldDB" id="A0A9P5SDA0"/>
<dbReference type="PANTHER" id="PTHR24413">
    <property type="entry name" value="SPECKLE-TYPE POZ PROTEIN"/>
    <property type="match status" value="1"/>
</dbReference>
<comment type="caution">
    <text evidence="2">The sequence shown here is derived from an EMBL/GenBank/DDBJ whole genome shotgun (WGS) entry which is preliminary data.</text>
</comment>
<dbReference type="Pfam" id="PF00651">
    <property type="entry name" value="BTB"/>
    <property type="match status" value="1"/>
</dbReference>
<evidence type="ECO:0000259" key="1">
    <source>
        <dbReference type="PROSITE" id="PS50097"/>
    </source>
</evidence>